<keyword evidence="3" id="KW-1185">Reference proteome</keyword>
<keyword evidence="1" id="KW-0472">Membrane</keyword>
<dbReference type="Proteomes" id="UP000215914">
    <property type="component" value="Chromosome 14"/>
</dbReference>
<dbReference type="InParanoid" id="A0A251SG55"/>
<dbReference type="AlphaFoldDB" id="A0A251SG55"/>
<proteinExistence type="predicted"/>
<evidence type="ECO:0000313" key="3">
    <source>
        <dbReference type="Proteomes" id="UP000215914"/>
    </source>
</evidence>
<name>A0A251SG55_HELAN</name>
<reference evidence="3" key="1">
    <citation type="journal article" date="2017" name="Nature">
        <title>The sunflower genome provides insights into oil metabolism, flowering and Asterid evolution.</title>
        <authorList>
            <person name="Badouin H."/>
            <person name="Gouzy J."/>
            <person name="Grassa C.J."/>
            <person name="Murat F."/>
            <person name="Staton S.E."/>
            <person name="Cottret L."/>
            <person name="Lelandais-Briere C."/>
            <person name="Owens G.L."/>
            <person name="Carrere S."/>
            <person name="Mayjonade B."/>
            <person name="Legrand L."/>
            <person name="Gill N."/>
            <person name="Kane N.C."/>
            <person name="Bowers J.E."/>
            <person name="Hubner S."/>
            <person name="Bellec A."/>
            <person name="Berard A."/>
            <person name="Berges H."/>
            <person name="Blanchet N."/>
            <person name="Boniface M.C."/>
            <person name="Brunel D."/>
            <person name="Catrice O."/>
            <person name="Chaidir N."/>
            <person name="Claudel C."/>
            <person name="Donnadieu C."/>
            <person name="Faraut T."/>
            <person name="Fievet G."/>
            <person name="Helmstetter N."/>
            <person name="King M."/>
            <person name="Knapp S.J."/>
            <person name="Lai Z."/>
            <person name="Le Paslier M.C."/>
            <person name="Lippi Y."/>
            <person name="Lorenzon L."/>
            <person name="Mandel J.R."/>
            <person name="Marage G."/>
            <person name="Marchand G."/>
            <person name="Marquand E."/>
            <person name="Bret-Mestries E."/>
            <person name="Morien E."/>
            <person name="Nambeesan S."/>
            <person name="Nguyen T."/>
            <person name="Pegot-Espagnet P."/>
            <person name="Pouilly N."/>
            <person name="Raftis F."/>
            <person name="Sallet E."/>
            <person name="Schiex T."/>
            <person name="Thomas J."/>
            <person name="Vandecasteele C."/>
            <person name="Vares D."/>
            <person name="Vear F."/>
            <person name="Vautrin S."/>
            <person name="Crespi M."/>
            <person name="Mangin B."/>
            <person name="Burke J.M."/>
            <person name="Salse J."/>
            <person name="Munos S."/>
            <person name="Vincourt P."/>
            <person name="Rieseberg L.H."/>
            <person name="Langlade N.B."/>
        </authorList>
    </citation>
    <scope>NUCLEOTIDE SEQUENCE [LARGE SCALE GENOMIC DNA]</scope>
    <source>
        <strain evidence="3">cv. SF193</strain>
    </source>
</reference>
<accession>A0A251SG55</accession>
<dbReference type="EMBL" id="CM007903">
    <property type="protein sequence ID" value="OTF97255.1"/>
    <property type="molecule type" value="Genomic_DNA"/>
</dbReference>
<evidence type="ECO:0000313" key="2">
    <source>
        <dbReference type="EMBL" id="OTF97255.1"/>
    </source>
</evidence>
<sequence>MKEERRSSTDRLYGSFDGNVFGSFSSLGDDVGDSEFQFVFRSTLISSLFTVNTLCRFFYYRYDTITR</sequence>
<organism evidence="2 3">
    <name type="scientific">Helianthus annuus</name>
    <name type="common">Common sunflower</name>
    <dbReference type="NCBI Taxonomy" id="4232"/>
    <lineage>
        <taxon>Eukaryota</taxon>
        <taxon>Viridiplantae</taxon>
        <taxon>Streptophyta</taxon>
        <taxon>Embryophyta</taxon>
        <taxon>Tracheophyta</taxon>
        <taxon>Spermatophyta</taxon>
        <taxon>Magnoliopsida</taxon>
        <taxon>eudicotyledons</taxon>
        <taxon>Gunneridae</taxon>
        <taxon>Pentapetalae</taxon>
        <taxon>asterids</taxon>
        <taxon>campanulids</taxon>
        <taxon>Asterales</taxon>
        <taxon>Asteraceae</taxon>
        <taxon>Asteroideae</taxon>
        <taxon>Heliantheae alliance</taxon>
        <taxon>Heliantheae</taxon>
        <taxon>Helianthus</taxon>
    </lineage>
</organism>
<feature type="transmembrane region" description="Helical" evidence="1">
    <location>
        <begin position="38"/>
        <end position="59"/>
    </location>
</feature>
<protein>
    <submittedName>
        <fullName evidence="2">Uncharacterized protein</fullName>
    </submittedName>
</protein>
<evidence type="ECO:0000256" key="1">
    <source>
        <dbReference type="SAM" id="Phobius"/>
    </source>
</evidence>
<keyword evidence="1" id="KW-1133">Transmembrane helix</keyword>
<gene>
    <name evidence="2" type="ORF">HannXRQ_Chr14g0432621</name>
</gene>
<keyword evidence="1" id="KW-0812">Transmembrane</keyword>